<dbReference type="InterPro" id="IPR013216">
    <property type="entry name" value="Methyltransf_11"/>
</dbReference>
<sequence>MNYFLYNHFTISTHFSLRYFMLNSQLPDITLEKIKEKILQGANNKDNELPESLKSLQNDAQAIVNQDVNEREFATESDEFDHYINLANARGQIRDKLPESFDRFPRSIFKPFGKVFLKVLSYIFKDQREVNFNIEKTLHSLNKKDQVLLNYIQETVKKYDNFQQIKQEVNLLKEEQQKEREKIIANNESNNRLLQRQINEKFTKNQWEIEQLKLSIRELKIKNEDLLQRNIYLQKTILQQEKLIEKLIKSFNNNDTQEKSSIIKNINNDIENHSLDSFYLAFENKFRGDRQDIKDLLTQDYRYLIDSLNIDKKNNLFIDVGCGRGEWLETIKEWGYQGRGVDLNQVMAEDCNNRDLQVIISDCVEYLNSLDDNSVDVVTGFHIVEHLPLKVILNLFSECLRVLKPHGMVIFETPNPDNILVGSRNFYHDLTHRNPIPSSTLAFMLESVGFPKVEILNLHPIPNHNITGDELALRFSQYFYGCQDYAVIGFLH</sequence>
<dbReference type="SUPFAM" id="SSF53335">
    <property type="entry name" value="S-adenosyl-L-methionine-dependent methyltransferases"/>
    <property type="match status" value="1"/>
</dbReference>
<dbReference type="PANTHER" id="PTHR43861">
    <property type="entry name" value="TRANS-ACONITATE 2-METHYLTRANSFERASE-RELATED"/>
    <property type="match status" value="1"/>
</dbReference>
<dbReference type="AlphaFoldDB" id="K9YMQ1"/>
<feature type="domain" description="Methyltransferase type 11" evidence="2">
    <location>
        <begin position="318"/>
        <end position="411"/>
    </location>
</feature>
<dbReference type="BioCyc" id="CSTA292563:G1353-1725-MONOMER"/>
<keyword evidence="3" id="KW-0808">Transferase</keyword>
<dbReference type="eggNOG" id="COG4976">
    <property type="taxonomic scope" value="Bacteria"/>
</dbReference>
<keyword evidence="4" id="KW-1185">Reference proteome</keyword>
<evidence type="ECO:0000256" key="1">
    <source>
        <dbReference type="SAM" id="Coils"/>
    </source>
</evidence>
<protein>
    <submittedName>
        <fullName evidence="3">Methyltransferase type 11</fullName>
    </submittedName>
</protein>
<feature type="coiled-coil region" evidence="1">
    <location>
        <begin position="159"/>
        <end position="229"/>
    </location>
</feature>
<name>K9YMQ1_CYASC</name>
<dbReference type="eggNOG" id="COG4372">
    <property type="taxonomic scope" value="Bacteria"/>
</dbReference>
<dbReference type="CDD" id="cd02440">
    <property type="entry name" value="AdoMet_MTases"/>
    <property type="match status" value="1"/>
</dbReference>
<dbReference type="Gene3D" id="3.40.50.150">
    <property type="entry name" value="Vaccinia Virus protein VP39"/>
    <property type="match status" value="1"/>
</dbReference>
<dbReference type="Pfam" id="PF08241">
    <property type="entry name" value="Methyltransf_11"/>
    <property type="match status" value="1"/>
</dbReference>
<dbReference type="GO" id="GO:0008757">
    <property type="term" value="F:S-adenosylmethionine-dependent methyltransferase activity"/>
    <property type="evidence" value="ECO:0007669"/>
    <property type="project" value="InterPro"/>
</dbReference>
<evidence type="ECO:0000259" key="2">
    <source>
        <dbReference type="Pfam" id="PF08241"/>
    </source>
</evidence>
<dbReference type="Proteomes" id="UP000010483">
    <property type="component" value="Chromosome"/>
</dbReference>
<reference evidence="4" key="1">
    <citation type="journal article" date="2013" name="Proc. Natl. Acad. Sci. U.S.A.">
        <title>Improving the coverage of the cyanobacterial phylum using diversity-driven genome sequencing.</title>
        <authorList>
            <person name="Shih P.M."/>
            <person name="Wu D."/>
            <person name="Latifi A."/>
            <person name="Axen S.D."/>
            <person name="Fewer D.P."/>
            <person name="Talla E."/>
            <person name="Calteau A."/>
            <person name="Cai F."/>
            <person name="Tandeau de Marsac N."/>
            <person name="Rippka R."/>
            <person name="Herdman M."/>
            <person name="Sivonen K."/>
            <person name="Coursin T."/>
            <person name="Laurent T."/>
            <person name="Goodwin L."/>
            <person name="Nolan M."/>
            <person name="Davenport K.W."/>
            <person name="Han C.S."/>
            <person name="Rubin E.M."/>
            <person name="Eisen J.A."/>
            <person name="Woyke T."/>
            <person name="Gugger M."/>
            <person name="Kerfeld C.A."/>
        </authorList>
    </citation>
    <scope>NUCLEOTIDE SEQUENCE [LARGE SCALE GENOMIC DNA]</scope>
    <source>
        <strain evidence="4">ATCC 29140 / PCC 7202</strain>
    </source>
</reference>
<dbReference type="GO" id="GO:0032259">
    <property type="term" value="P:methylation"/>
    <property type="evidence" value="ECO:0007669"/>
    <property type="project" value="UniProtKB-KW"/>
</dbReference>
<proteinExistence type="predicted"/>
<gene>
    <name evidence="3" type="ordered locus">Cyast_1719</name>
</gene>
<dbReference type="KEGG" id="csn:Cyast_1719"/>
<evidence type="ECO:0000313" key="3">
    <source>
        <dbReference type="EMBL" id="AFZ47675.1"/>
    </source>
</evidence>
<dbReference type="STRING" id="292563.Cyast_1719"/>
<dbReference type="HOGENOM" id="CLU_034086_0_0_3"/>
<evidence type="ECO:0000313" key="4">
    <source>
        <dbReference type="Proteomes" id="UP000010483"/>
    </source>
</evidence>
<dbReference type="PATRIC" id="fig|292563.3.peg.1798"/>
<accession>K9YMQ1</accession>
<keyword evidence="1" id="KW-0175">Coiled coil</keyword>
<organism evidence="3 4">
    <name type="scientific">Cyanobacterium stanieri (strain ATCC 29140 / PCC 7202)</name>
    <dbReference type="NCBI Taxonomy" id="292563"/>
    <lineage>
        <taxon>Bacteria</taxon>
        <taxon>Bacillati</taxon>
        <taxon>Cyanobacteriota</taxon>
        <taxon>Cyanophyceae</taxon>
        <taxon>Oscillatoriophycideae</taxon>
        <taxon>Chroococcales</taxon>
        <taxon>Geminocystaceae</taxon>
        <taxon>Cyanobacterium</taxon>
    </lineage>
</organism>
<keyword evidence="3" id="KW-0489">Methyltransferase</keyword>
<dbReference type="InterPro" id="IPR029063">
    <property type="entry name" value="SAM-dependent_MTases_sf"/>
</dbReference>
<dbReference type="EMBL" id="CP003940">
    <property type="protein sequence ID" value="AFZ47675.1"/>
    <property type="molecule type" value="Genomic_DNA"/>
</dbReference>